<comment type="similarity">
    <text evidence="3 8">Belongs to the GcvP family.</text>
</comment>
<dbReference type="Proteomes" id="UP000503336">
    <property type="component" value="Chromosome"/>
</dbReference>
<dbReference type="GO" id="GO:0005960">
    <property type="term" value="C:glycine cleavage complex"/>
    <property type="evidence" value="ECO:0007669"/>
    <property type="project" value="TreeGrafter"/>
</dbReference>
<evidence type="ECO:0000259" key="10">
    <source>
        <dbReference type="Pfam" id="PF02347"/>
    </source>
</evidence>
<dbReference type="GO" id="GO:0004375">
    <property type="term" value="F:glycine dehydrogenase (decarboxylating) activity"/>
    <property type="evidence" value="ECO:0007669"/>
    <property type="project" value="UniProtKB-EC"/>
</dbReference>
<dbReference type="GO" id="GO:0005829">
    <property type="term" value="C:cytosol"/>
    <property type="evidence" value="ECO:0007669"/>
    <property type="project" value="TreeGrafter"/>
</dbReference>
<evidence type="ECO:0000256" key="7">
    <source>
        <dbReference type="ARBA" id="ARBA00049026"/>
    </source>
</evidence>
<dbReference type="SUPFAM" id="SSF53383">
    <property type="entry name" value="PLP-dependent transferases"/>
    <property type="match status" value="2"/>
</dbReference>
<dbReference type="FunFam" id="3.40.640.10:FF:000007">
    <property type="entry name" value="glycine dehydrogenase (Decarboxylating), mitochondrial"/>
    <property type="match status" value="1"/>
</dbReference>
<comment type="function">
    <text evidence="2 8">The glycine cleavage system catalyzes the degradation of glycine. The P protein binds the alpha-amino group of glycine through its pyridoxal phosphate cofactor; CO(2) is released and the remaining methylamine moiety is then transferred to the lipoamide cofactor of the H protein.</text>
</comment>
<feature type="domain" description="Glycine dehydrogenase C-terminal" evidence="11">
    <location>
        <begin position="762"/>
        <end position="882"/>
    </location>
</feature>
<dbReference type="Pfam" id="PF21478">
    <property type="entry name" value="GcvP2_C"/>
    <property type="match status" value="1"/>
</dbReference>
<dbReference type="HAMAP" id="MF_00711">
    <property type="entry name" value="GcvP"/>
    <property type="match status" value="1"/>
</dbReference>
<dbReference type="Pfam" id="PF02347">
    <property type="entry name" value="GDC-P"/>
    <property type="match status" value="2"/>
</dbReference>
<proteinExistence type="inferred from homology"/>
<keyword evidence="6 8" id="KW-0560">Oxidoreductase</keyword>
<dbReference type="EMBL" id="CP049056">
    <property type="protein sequence ID" value="QIE54284.1"/>
    <property type="molecule type" value="Genomic_DNA"/>
</dbReference>
<evidence type="ECO:0000256" key="3">
    <source>
        <dbReference type="ARBA" id="ARBA00010756"/>
    </source>
</evidence>
<comment type="cofactor">
    <cofactor evidence="1 8 9">
        <name>pyridoxal 5'-phosphate</name>
        <dbReference type="ChEBI" id="CHEBI:597326"/>
    </cofactor>
</comment>
<dbReference type="InterPro" id="IPR015424">
    <property type="entry name" value="PyrdxlP-dep_Trfase"/>
</dbReference>
<feature type="domain" description="Glycine cleavage system P-protein N-terminal" evidence="10">
    <location>
        <begin position="15"/>
        <end position="438"/>
    </location>
</feature>
<feature type="modified residue" description="N6-(pyridoxal phosphate)lysine" evidence="8 9">
    <location>
        <position position="697"/>
    </location>
</feature>
<dbReference type="EC" id="1.4.4.2" evidence="8"/>
<evidence type="ECO:0000256" key="8">
    <source>
        <dbReference type="HAMAP-Rule" id="MF_00711"/>
    </source>
</evidence>
<keyword evidence="13" id="KW-1185">Reference proteome</keyword>
<dbReference type="InterPro" id="IPR015421">
    <property type="entry name" value="PyrdxlP-dep_Trfase_major"/>
</dbReference>
<comment type="subunit">
    <text evidence="4 8">The glycine cleavage system is composed of four proteins: P, T, L and H.</text>
</comment>
<gene>
    <name evidence="8 12" type="primary">gcvP</name>
    <name evidence="12" type="ORF">G5B40_01775</name>
</gene>
<dbReference type="KEGG" id="hdh:G5B40_01775"/>
<evidence type="ECO:0000256" key="4">
    <source>
        <dbReference type="ARBA" id="ARBA00011690"/>
    </source>
</evidence>
<dbReference type="InterPro" id="IPR049316">
    <property type="entry name" value="GDC-P_C"/>
</dbReference>
<dbReference type="CDD" id="cd00613">
    <property type="entry name" value="GDC-P"/>
    <property type="match status" value="2"/>
</dbReference>
<protein>
    <recommendedName>
        <fullName evidence="8">Glycine dehydrogenase (decarboxylating)</fullName>
        <ecNumber evidence="8">1.4.4.2</ecNumber>
    </recommendedName>
    <alternativeName>
        <fullName evidence="8">Glycine cleavage system P-protein</fullName>
    </alternativeName>
    <alternativeName>
        <fullName evidence="8">Glycine decarboxylase</fullName>
    </alternativeName>
    <alternativeName>
        <fullName evidence="8">Glycine dehydrogenase (aminomethyl-transferring)</fullName>
    </alternativeName>
</protein>
<evidence type="ECO:0000256" key="5">
    <source>
        <dbReference type="ARBA" id="ARBA00022898"/>
    </source>
</evidence>
<evidence type="ECO:0000256" key="9">
    <source>
        <dbReference type="PIRSR" id="PIRSR603437-50"/>
    </source>
</evidence>
<evidence type="ECO:0000256" key="1">
    <source>
        <dbReference type="ARBA" id="ARBA00001933"/>
    </source>
</evidence>
<name>A0A7L5BWM2_9RHOB</name>
<accession>A0A7L5BWM2</accession>
<evidence type="ECO:0000259" key="11">
    <source>
        <dbReference type="Pfam" id="PF21478"/>
    </source>
</evidence>
<dbReference type="GO" id="GO:0016594">
    <property type="term" value="F:glycine binding"/>
    <property type="evidence" value="ECO:0007669"/>
    <property type="project" value="TreeGrafter"/>
</dbReference>
<dbReference type="AlphaFoldDB" id="A0A7L5BWM2"/>
<dbReference type="PANTHER" id="PTHR11773">
    <property type="entry name" value="GLYCINE DEHYDROGENASE, DECARBOXYLATING"/>
    <property type="match status" value="1"/>
</dbReference>
<dbReference type="InterPro" id="IPR020581">
    <property type="entry name" value="GDC_P"/>
</dbReference>
<dbReference type="InterPro" id="IPR003437">
    <property type="entry name" value="GcvP"/>
</dbReference>
<comment type="catalytic activity">
    <reaction evidence="7 8">
        <text>N(6)-[(R)-lipoyl]-L-lysyl-[glycine-cleavage complex H protein] + glycine + H(+) = N(6)-[(R)-S(8)-aminomethyldihydrolipoyl]-L-lysyl-[glycine-cleavage complex H protein] + CO2</text>
        <dbReference type="Rhea" id="RHEA:24304"/>
        <dbReference type="Rhea" id="RHEA-COMP:10494"/>
        <dbReference type="Rhea" id="RHEA-COMP:10495"/>
        <dbReference type="ChEBI" id="CHEBI:15378"/>
        <dbReference type="ChEBI" id="CHEBI:16526"/>
        <dbReference type="ChEBI" id="CHEBI:57305"/>
        <dbReference type="ChEBI" id="CHEBI:83099"/>
        <dbReference type="ChEBI" id="CHEBI:83143"/>
        <dbReference type="EC" id="1.4.4.2"/>
    </reaction>
</comment>
<evidence type="ECO:0000256" key="6">
    <source>
        <dbReference type="ARBA" id="ARBA00023002"/>
    </source>
</evidence>
<dbReference type="NCBIfam" id="TIGR00461">
    <property type="entry name" value="gcvP"/>
    <property type="match status" value="1"/>
</dbReference>
<dbReference type="InterPro" id="IPR049315">
    <property type="entry name" value="GDC-P_N"/>
</dbReference>
<dbReference type="FunFam" id="3.40.640.10:FF:000005">
    <property type="entry name" value="Glycine dehydrogenase (decarboxylating), mitochondrial"/>
    <property type="match status" value="1"/>
</dbReference>
<dbReference type="NCBIfam" id="NF003346">
    <property type="entry name" value="PRK04366.1"/>
    <property type="match status" value="1"/>
</dbReference>
<evidence type="ECO:0000313" key="13">
    <source>
        <dbReference type="Proteomes" id="UP000503336"/>
    </source>
</evidence>
<evidence type="ECO:0000256" key="2">
    <source>
        <dbReference type="ARBA" id="ARBA00003788"/>
    </source>
</evidence>
<feature type="domain" description="Glycine cleavage system P-protein N-terminal" evidence="10">
    <location>
        <begin position="470"/>
        <end position="729"/>
    </location>
</feature>
<dbReference type="Gene3D" id="3.40.640.10">
    <property type="entry name" value="Type I PLP-dependent aspartate aminotransferase-like (Major domain)"/>
    <property type="match status" value="2"/>
</dbReference>
<evidence type="ECO:0000313" key="12">
    <source>
        <dbReference type="EMBL" id="QIE54284.1"/>
    </source>
</evidence>
<dbReference type="GO" id="GO:0019464">
    <property type="term" value="P:glycine decarboxylation via glycine cleavage system"/>
    <property type="evidence" value="ECO:0007669"/>
    <property type="project" value="UniProtKB-UniRule"/>
</dbReference>
<dbReference type="InterPro" id="IPR015422">
    <property type="entry name" value="PyrdxlP-dep_Trfase_small"/>
</dbReference>
<dbReference type="PANTHER" id="PTHR11773:SF1">
    <property type="entry name" value="GLYCINE DEHYDROGENASE (DECARBOXYLATING), MITOCHONDRIAL"/>
    <property type="match status" value="1"/>
</dbReference>
<reference evidence="12 13" key="1">
    <citation type="submission" date="2020-02" db="EMBL/GenBank/DDBJ databases">
        <title>complete genome sequence of Rhodobacteraceae bacterium.</title>
        <authorList>
            <person name="Park J."/>
            <person name="Kim Y.-S."/>
            <person name="Kim K.-H."/>
        </authorList>
    </citation>
    <scope>NUCLEOTIDE SEQUENCE [LARGE SCALE GENOMIC DNA]</scope>
    <source>
        <strain evidence="12 13">RR4-56</strain>
    </source>
</reference>
<dbReference type="Gene3D" id="3.90.1150.10">
    <property type="entry name" value="Aspartate Aminotransferase, domain 1"/>
    <property type="match status" value="2"/>
</dbReference>
<dbReference type="RefSeq" id="WP_165094301.1">
    <property type="nucleotide sequence ID" value="NZ_CP049056.1"/>
</dbReference>
<keyword evidence="5 8" id="KW-0663">Pyridoxal phosphate</keyword>
<sequence>MSAATDYDPYDFANRRHIGPSPKEIEEMLAAVGPSSLDALIDETVPAGIRQAAPLDWGPALSEQGVLHRIRQTAMKNKVLTSLIGQGYYGTVTPPAIQRNILENPAWYTAYTPYQPEISQGRLEALLNYQTMVCDLTGLDVANASLLDEATAAAEAMALCQRATKSKATAFFVDHHCHPQTIELIRTRAEPLGWDVIVGDPFADLDPARLFGALFQYPGTYGHIHDFTGPIASLHETGAFACVAADPLALTLLTPPGEMGADIAIGSTQRFGVPLGFGGPHAAYMAVKDALKRVMPGRIVGVSVDARGGRAYRLSLQTREQHIRREKATSNVCTAQALLAVMASMYAVFHGPVGLKAIAERIHRKTARLAKGLETLGFKVEPAEFFDTISVEAGALQGVILKAAEARGVNLRKIGATRIGISLDERTRREHTEAVLGAFGGEPTDIEYETRLPTALIRTSEYLTHPIFHMNRAEAEMTRYMRRLADRDLALDRAMIPLGSCTMKLNATAEMMPLSWPEFADIHPLAPADQTAGYTELIADLSEKLCAITGYDAFSMQPNSGAQGEYAGLLTIRAYHASRGDDRRKVCLIPTSAHGTNPASAQMAGMKVVVVKAAANGDIDIDDFRAKAEANADTLAACMITYPSTHGVFEETVRTVCEITHEHGGQVYLDGANLNALVGLARPGEIGSDVSHLNLHKTFCIPHGGGGPGMGPIGVKAHLTPFLPGRPGGAGRVSAAEYGSPSILVISWAYCLMMGGAGLTQATKLAILSANYIASRLASAYPILYSRNGRVAHECIVDTRVLKDSAGVSVDDVAKRLIDCGFHAPTMSWPVAGTLMIEPTESEPKAELDRFINAMLAIADEAKAIEEGRADPENNPLKRSPHTVEDLVGEWDRPYSREQACYPPGAFRVDKYWSPVNRVDNVYGDRNLVCSCPPVESYVDAAE</sequence>
<dbReference type="GO" id="GO:0030170">
    <property type="term" value="F:pyridoxal phosphate binding"/>
    <property type="evidence" value="ECO:0007669"/>
    <property type="project" value="TreeGrafter"/>
</dbReference>
<organism evidence="12 13">
    <name type="scientific">Pikeienuella piscinae</name>
    <dbReference type="NCBI Taxonomy" id="2748098"/>
    <lineage>
        <taxon>Bacteria</taxon>
        <taxon>Pseudomonadati</taxon>
        <taxon>Pseudomonadota</taxon>
        <taxon>Alphaproteobacteria</taxon>
        <taxon>Rhodobacterales</taxon>
        <taxon>Paracoccaceae</taxon>
        <taxon>Pikeienuella</taxon>
    </lineage>
</organism>